<dbReference type="PANTHER" id="PTHR30514:SF18">
    <property type="entry name" value="RPIR-FAMILY TRANSCRIPTIONAL REGULATOR"/>
    <property type="match status" value="1"/>
</dbReference>
<dbReference type="GO" id="GO:1901135">
    <property type="term" value="P:carbohydrate derivative metabolic process"/>
    <property type="evidence" value="ECO:0007669"/>
    <property type="project" value="InterPro"/>
</dbReference>
<feature type="domain" description="HTH rpiR-type" evidence="1">
    <location>
        <begin position="20"/>
        <end position="96"/>
    </location>
</feature>
<dbReference type="Gene3D" id="1.10.10.10">
    <property type="entry name" value="Winged helix-like DNA-binding domain superfamily/Winged helix DNA-binding domain"/>
    <property type="match status" value="1"/>
</dbReference>
<dbReference type="SUPFAM" id="SSF53697">
    <property type="entry name" value="SIS domain"/>
    <property type="match status" value="1"/>
</dbReference>
<dbReference type="InterPro" id="IPR046348">
    <property type="entry name" value="SIS_dom_sf"/>
</dbReference>
<dbReference type="Proteomes" id="UP000280008">
    <property type="component" value="Unassembled WGS sequence"/>
</dbReference>
<dbReference type="InterPro" id="IPR047640">
    <property type="entry name" value="RpiR-like"/>
</dbReference>
<dbReference type="GO" id="GO:0003700">
    <property type="term" value="F:DNA-binding transcription factor activity"/>
    <property type="evidence" value="ECO:0007669"/>
    <property type="project" value="InterPro"/>
</dbReference>
<dbReference type="AlphaFoldDB" id="A0A495IL47"/>
<protein>
    <submittedName>
        <fullName evidence="2">RpiR family transcriptional regulator</fullName>
    </submittedName>
</protein>
<organism evidence="2 3">
    <name type="scientific">Frondihabitans australicus</name>
    <dbReference type="NCBI Taxonomy" id="386892"/>
    <lineage>
        <taxon>Bacteria</taxon>
        <taxon>Bacillati</taxon>
        <taxon>Actinomycetota</taxon>
        <taxon>Actinomycetes</taxon>
        <taxon>Micrococcales</taxon>
        <taxon>Microbacteriaceae</taxon>
        <taxon>Frondihabitans</taxon>
    </lineage>
</organism>
<evidence type="ECO:0000259" key="1">
    <source>
        <dbReference type="PROSITE" id="PS51071"/>
    </source>
</evidence>
<dbReference type="InterPro" id="IPR000281">
    <property type="entry name" value="HTH_RpiR"/>
</dbReference>
<dbReference type="InterPro" id="IPR009057">
    <property type="entry name" value="Homeodomain-like_sf"/>
</dbReference>
<evidence type="ECO:0000313" key="3">
    <source>
        <dbReference type="Proteomes" id="UP000280008"/>
    </source>
</evidence>
<proteinExistence type="predicted"/>
<comment type="caution">
    <text evidence="2">The sequence shown here is derived from an EMBL/GenBank/DDBJ whole genome shotgun (WGS) entry which is preliminary data.</text>
</comment>
<keyword evidence="3" id="KW-1185">Reference proteome</keyword>
<dbReference type="PANTHER" id="PTHR30514">
    <property type="entry name" value="GLUCOKINASE"/>
    <property type="match status" value="1"/>
</dbReference>
<reference evidence="2 3" key="1">
    <citation type="submission" date="2018-10" db="EMBL/GenBank/DDBJ databases">
        <title>Sequencing the genomes of 1000 actinobacteria strains.</title>
        <authorList>
            <person name="Klenk H.-P."/>
        </authorList>
    </citation>
    <scope>NUCLEOTIDE SEQUENCE [LARGE SCALE GENOMIC DNA]</scope>
    <source>
        <strain evidence="2 3">DSM 17894</strain>
    </source>
</reference>
<dbReference type="EMBL" id="RBKS01000001">
    <property type="protein sequence ID" value="RKR76001.1"/>
    <property type="molecule type" value="Genomic_DNA"/>
</dbReference>
<dbReference type="GO" id="GO:0003677">
    <property type="term" value="F:DNA binding"/>
    <property type="evidence" value="ECO:0007669"/>
    <property type="project" value="InterPro"/>
</dbReference>
<dbReference type="PROSITE" id="PS51071">
    <property type="entry name" value="HTH_RPIR"/>
    <property type="match status" value="1"/>
</dbReference>
<dbReference type="Gene3D" id="3.40.50.10490">
    <property type="entry name" value="Glucose-6-phosphate isomerase like protein, domain 1"/>
    <property type="match status" value="1"/>
</dbReference>
<dbReference type="GO" id="GO:0097367">
    <property type="term" value="F:carbohydrate derivative binding"/>
    <property type="evidence" value="ECO:0007669"/>
    <property type="project" value="InterPro"/>
</dbReference>
<accession>A0A495IL47</accession>
<sequence length="287" mass="29665">MSDSGPEDASVADASPLTGAGIRVRIDANYVALTRQEQRAADFILDHLDDLAVYSATEIASSSGVSKATVSRLFRRLGFADAQEVREHARELRSRGIPVGAPADLAAHAATEHAALDRMLAGLADGRLDEAVRLLAGAARVVVLGFRNSYPVALHLSNQLTQARPDVRLAPAPGQSVGQELAGLGPADAVLLVAFRRRPSGVGLVLDALATRGVPTVLVSDPAFRPALGAGVHLTCPVEATGAFDSYAAAMSLAQLIAVRVLALGGGAGRARVADVTALYGELGELE</sequence>
<dbReference type="SUPFAM" id="SSF46689">
    <property type="entry name" value="Homeodomain-like"/>
    <property type="match status" value="1"/>
</dbReference>
<dbReference type="RefSeq" id="WP_245981727.1">
    <property type="nucleotide sequence ID" value="NZ_RBKS01000001.1"/>
</dbReference>
<evidence type="ECO:0000313" key="2">
    <source>
        <dbReference type="EMBL" id="RKR76001.1"/>
    </source>
</evidence>
<dbReference type="Pfam" id="PF01418">
    <property type="entry name" value="HTH_6"/>
    <property type="match status" value="1"/>
</dbReference>
<name>A0A495IL47_9MICO</name>
<dbReference type="InterPro" id="IPR036388">
    <property type="entry name" value="WH-like_DNA-bd_sf"/>
</dbReference>
<gene>
    <name evidence="2" type="ORF">C8E83_3165</name>
</gene>